<dbReference type="GeneID" id="8440717"/>
<dbReference type="RefSeq" id="XP_002541947.1">
    <property type="nucleotide sequence ID" value="XM_002541901.1"/>
</dbReference>
<dbReference type="VEuPathDB" id="FungiDB:UREG_01463"/>
<accession>C4JI38</accession>
<feature type="compositionally biased region" description="Basic and acidic residues" evidence="1">
    <location>
        <begin position="37"/>
        <end position="46"/>
    </location>
</feature>
<dbReference type="KEGG" id="ure:UREG_01463"/>
<dbReference type="Proteomes" id="UP000002058">
    <property type="component" value="Unassembled WGS sequence"/>
</dbReference>
<dbReference type="OrthoDB" id="8062037at2759"/>
<dbReference type="AlphaFoldDB" id="C4JI38"/>
<dbReference type="HOGENOM" id="CLU_052209_0_0_1"/>
<evidence type="ECO:0000313" key="2">
    <source>
        <dbReference type="EMBL" id="EEP76614.1"/>
    </source>
</evidence>
<keyword evidence="3" id="KW-1185">Reference proteome</keyword>
<sequence length="356" mass="39383">MFGFCAYTVWDKFVWTPFITFVLQEAEEEETLEEEHEPGRELTNTKDEDEDDPLFVPLAMPSPVKGDLYSRDDPEWQNFIKISNDKKFLEKLKLELADLVQSALAKDPDLSKQMGQPISVNQAILTPVFPSRAPPEYDQLGFEFLDDGSVDAVIRRLPLEEGGRFRDIVLPTPLFFAILGAGLAFFELKMARLKSFLGGNSNRPQEGGQGIGSRQGLPSSFEPGTPQSRTALPHNQSNYPRGTSLQESIPKVESSSELHSNENSTVKSFLSFAPKPDPDLLVVTKIFHSIFNDLSHGLSIPRGSFAVRGLIGLKGSRGVCTIGATGIYDPVQKSWTGLRLKLKTLSPRVPESPTST</sequence>
<dbReference type="OMA" id="TAFHLWS"/>
<organism evidence="2 3">
    <name type="scientific">Uncinocarpus reesii (strain UAMH 1704)</name>
    <dbReference type="NCBI Taxonomy" id="336963"/>
    <lineage>
        <taxon>Eukaryota</taxon>
        <taxon>Fungi</taxon>
        <taxon>Dikarya</taxon>
        <taxon>Ascomycota</taxon>
        <taxon>Pezizomycotina</taxon>
        <taxon>Eurotiomycetes</taxon>
        <taxon>Eurotiomycetidae</taxon>
        <taxon>Onygenales</taxon>
        <taxon>Onygenaceae</taxon>
        <taxon>Uncinocarpus</taxon>
    </lineage>
</organism>
<dbReference type="eggNOG" id="ENOG502S3UT">
    <property type="taxonomic scope" value="Eukaryota"/>
</dbReference>
<dbReference type="InParanoid" id="C4JI38"/>
<name>C4JI38_UNCRE</name>
<evidence type="ECO:0000256" key="1">
    <source>
        <dbReference type="SAM" id="MobiDB-lite"/>
    </source>
</evidence>
<feature type="region of interest" description="Disordered" evidence="1">
    <location>
        <begin position="200"/>
        <end position="260"/>
    </location>
</feature>
<proteinExistence type="predicted"/>
<evidence type="ECO:0000313" key="3">
    <source>
        <dbReference type="Proteomes" id="UP000002058"/>
    </source>
</evidence>
<feature type="compositionally biased region" description="Polar residues" evidence="1">
    <location>
        <begin position="225"/>
        <end position="247"/>
    </location>
</feature>
<protein>
    <submittedName>
        <fullName evidence="2">Uncharacterized protein</fullName>
    </submittedName>
</protein>
<gene>
    <name evidence="2" type="ORF">UREG_01463</name>
</gene>
<feature type="region of interest" description="Disordered" evidence="1">
    <location>
        <begin position="29"/>
        <end position="61"/>
    </location>
</feature>
<dbReference type="EMBL" id="CH476615">
    <property type="protein sequence ID" value="EEP76614.1"/>
    <property type="molecule type" value="Genomic_DNA"/>
</dbReference>
<reference evidence="3" key="1">
    <citation type="journal article" date="2009" name="Genome Res.">
        <title>Comparative genomic analyses of the human fungal pathogens Coccidioides and their relatives.</title>
        <authorList>
            <person name="Sharpton T.J."/>
            <person name="Stajich J.E."/>
            <person name="Rounsley S.D."/>
            <person name="Gardner M.J."/>
            <person name="Wortman J.R."/>
            <person name="Jordar V.S."/>
            <person name="Maiti R."/>
            <person name="Kodira C.D."/>
            <person name="Neafsey D.E."/>
            <person name="Zeng Q."/>
            <person name="Hung C.-Y."/>
            <person name="McMahan C."/>
            <person name="Muszewska A."/>
            <person name="Grynberg M."/>
            <person name="Mandel M.A."/>
            <person name="Kellner E.M."/>
            <person name="Barker B.M."/>
            <person name="Galgiani J.N."/>
            <person name="Orbach M.J."/>
            <person name="Kirkland T.N."/>
            <person name="Cole G.T."/>
            <person name="Henn M.R."/>
            <person name="Birren B.W."/>
            <person name="Taylor J.W."/>
        </authorList>
    </citation>
    <scope>NUCLEOTIDE SEQUENCE [LARGE SCALE GENOMIC DNA]</scope>
    <source>
        <strain evidence="3">UAMH 1704</strain>
    </source>
</reference>